<sequence length="187" mass="21886">MEKRIELLQKFNINVRNERKLNQLIERAERAEKEQDQKGLLWTFGSVVTVIFTAFLPEFFKESGWQTSIDIAIKSILVYAMVLFFVGVLRDLFFSSKKRILDSFISDVEDIKLFPNKACSIIKDEEKRIKRKRKHQGKKIIKVLKSRFAGNTASERCEPDGPCVPEYEINVRKRRGRNDWRSTGGWA</sequence>
<comment type="caution">
    <text evidence="2">The sequence shown here is derived from an EMBL/GenBank/DDBJ whole genome shotgun (WGS) entry which is preliminary data.</text>
</comment>
<dbReference type="Proteomes" id="UP000004754">
    <property type="component" value="Unassembled WGS sequence"/>
</dbReference>
<dbReference type="EMBL" id="AEQN01000004">
    <property type="protein sequence ID" value="EFV02802.1"/>
    <property type="molecule type" value="Genomic_DNA"/>
</dbReference>
<name>E6MDK2_9FIRM</name>
<reference evidence="2 3" key="1">
    <citation type="submission" date="2010-12" db="EMBL/GenBank/DDBJ databases">
        <authorList>
            <person name="Muzny D."/>
            <person name="Qin X."/>
            <person name="Deng J."/>
            <person name="Jiang H."/>
            <person name="Liu Y."/>
            <person name="Qu J."/>
            <person name="Song X.-Z."/>
            <person name="Zhang L."/>
            <person name="Thornton R."/>
            <person name="Coyle M."/>
            <person name="Francisco L."/>
            <person name="Jackson L."/>
            <person name="Javaid M."/>
            <person name="Korchina V."/>
            <person name="Kovar C."/>
            <person name="Mata R."/>
            <person name="Mathew T."/>
            <person name="Ngo R."/>
            <person name="Nguyen L."/>
            <person name="Nguyen N."/>
            <person name="Okwuonu G."/>
            <person name="Ongeri F."/>
            <person name="Pham C."/>
            <person name="Simmons D."/>
            <person name="Wilczek-Boney K."/>
            <person name="Hale W."/>
            <person name="Jakkamsetti A."/>
            <person name="Pham P."/>
            <person name="Ruth R."/>
            <person name="San Lucas F."/>
            <person name="Warren J."/>
            <person name="Zhang J."/>
            <person name="Zhao Z."/>
            <person name="Zhou C."/>
            <person name="Zhu D."/>
            <person name="Lee S."/>
            <person name="Bess C."/>
            <person name="Blankenburg K."/>
            <person name="Forbes L."/>
            <person name="Fu Q."/>
            <person name="Gubbala S."/>
            <person name="Hirani K."/>
            <person name="Jayaseelan J.C."/>
            <person name="Lara F."/>
            <person name="Munidasa M."/>
            <person name="Palculict T."/>
            <person name="Patil S."/>
            <person name="Pu L.-L."/>
            <person name="Saada N."/>
            <person name="Tang L."/>
            <person name="Weissenberger G."/>
            <person name="Zhu Y."/>
            <person name="Hemphill L."/>
            <person name="Shang Y."/>
            <person name="Youmans B."/>
            <person name="Ayvaz T."/>
            <person name="Ross M."/>
            <person name="Santibanez J."/>
            <person name="Aqrawi P."/>
            <person name="Gross S."/>
            <person name="Joshi V."/>
            <person name="Fowler G."/>
            <person name="Nazareth L."/>
            <person name="Reid J."/>
            <person name="Worley K."/>
            <person name="Petrosino J."/>
            <person name="Highlander S."/>
            <person name="Gibbs R."/>
        </authorList>
    </citation>
    <scope>NUCLEOTIDE SEQUENCE [LARGE SCALE GENOMIC DNA]</scope>
    <source>
        <strain evidence="2 3">ATCC 23263</strain>
    </source>
</reference>
<evidence type="ECO:0000313" key="2">
    <source>
        <dbReference type="EMBL" id="EFV02802.1"/>
    </source>
</evidence>
<accession>E6MDK2</accession>
<evidence type="ECO:0000256" key="1">
    <source>
        <dbReference type="SAM" id="Phobius"/>
    </source>
</evidence>
<feature type="transmembrane region" description="Helical" evidence="1">
    <location>
        <begin position="40"/>
        <end position="59"/>
    </location>
</feature>
<keyword evidence="1" id="KW-0812">Transmembrane</keyword>
<evidence type="ECO:0000313" key="3">
    <source>
        <dbReference type="Proteomes" id="UP000004754"/>
    </source>
</evidence>
<proteinExistence type="predicted"/>
<gene>
    <name evidence="2" type="ORF">HMP0721_0084</name>
</gene>
<protein>
    <submittedName>
        <fullName evidence="2">Uncharacterized protein</fullName>
    </submittedName>
</protein>
<feature type="transmembrane region" description="Helical" evidence="1">
    <location>
        <begin position="71"/>
        <end position="89"/>
    </location>
</feature>
<keyword evidence="1" id="KW-1133">Transmembrane helix</keyword>
<dbReference type="HOGENOM" id="CLU_1446478_0_0_9"/>
<dbReference type="AlphaFoldDB" id="E6MDK2"/>
<keyword evidence="3" id="KW-1185">Reference proteome</keyword>
<keyword evidence="1" id="KW-0472">Membrane</keyword>
<organism evidence="2 3">
    <name type="scientific">Pseudoramibacter alactolyticus ATCC 23263</name>
    <dbReference type="NCBI Taxonomy" id="887929"/>
    <lineage>
        <taxon>Bacteria</taxon>
        <taxon>Bacillati</taxon>
        <taxon>Bacillota</taxon>
        <taxon>Clostridia</taxon>
        <taxon>Eubacteriales</taxon>
        <taxon>Eubacteriaceae</taxon>
        <taxon>Pseudoramibacter</taxon>
    </lineage>
</organism>